<name>A0A7X0LL89_9BACT</name>
<evidence type="ECO:0000313" key="3">
    <source>
        <dbReference type="Proteomes" id="UP000541810"/>
    </source>
</evidence>
<dbReference type="CDD" id="cd04301">
    <property type="entry name" value="NAT_SF"/>
    <property type="match status" value="1"/>
</dbReference>
<reference evidence="2 3" key="1">
    <citation type="submission" date="2020-08" db="EMBL/GenBank/DDBJ databases">
        <title>Genomic Encyclopedia of Type Strains, Phase IV (KMG-IV): sequencing the most valuable type-strain genomes for metagenomic binning, comparative biology and taxonomic classification.</title>
        <authorList>
            <person name="Goeker M."/>
        </authorList>
    </citation>
    <scope>NUCLEOTIDE SEQUENCE [LARGE SCALE GENOMIC DNA]</scope>
    <source>
        <strain evidence="2 3">DSM 103725</strain>
    </source>
</reference>
<accession>A0A7X0LL89</accession>
<dbReference type="Proteomes" id="UP000541810">
    <property type="component" value="Unassembled WGS sequence"/>
</dbReference>
<dbReference type="Gene3D" id="3.40.630.30">
    <property type="match status" value="1"/>
</dbReference>
<dbReference type="Pfam" id="PF13508">
    <property type="entry name" value="Acetyltransf_7"/>
    <property type="match status" value="1"/>
</dbReference>
<keyword evidence="2" id="KW-0689">Ribosomal protein</keyword>
<keyword evidence="3" id="KW-1185">Reference proteome</keyword>
<keyword evidence="2" id="KW-0687">Ribonucleoprotein</keyword>
<evidence type="ECO:0000259" key="1">
    <source>
        <dbReference type="PROSITE" id="PS51186"/>
    </source>
</evidence>
<dbReference type="AlphaFoldDB" id="A0A7X0LL89"/>
<proteinExistence type="predicted"/>
<dbReference type="GO" id="GO:0005840">
    <property type="term" value="C:ribosome"/>
    <property type="evidence" value="ECO:0007669"/>
    <property type="project" value="UniProtKB-KW"/>
</dbReference>
<dbReference type="InterPro" id="IPR016181">
    <property type="entry name" value="Acyl_CoA_acyltransferase"/>
</dbReference>
<protein>
    <submittedName>
        <fullName evidence="2">Ribosomal protein S18 acetylase RimI-like enzyme</fullName>
    </submittedName>
</protein>
<dbReference type="SUPFAM" id="SSF55729">
    <property type="entry name" value="Acyl-CoA N-acyltransferases (Nat)"/>
    <property type="match status" value="1"/>
</dbReference>
<dbReference type="RefSeq" id="WP_184677301.1">
    <property type="nucleotide sequence ID" value="NZ_JACHGY010000001.1"/>
</dbReference>
<evidence type="ECO:0000313" key="2">
    <source>
        <dbReference type="EMBL" id="MBB6429738.1"/>
    </source>
</evidence>
<dbReference type="GO" id="GO:0016747">
    <property type="term" value="F:acyltransferase activity, transferring groups other than amino-acyl groups"/>
    <property type="evidence" value="ECO:0007669"/>
    <property type="project" value="InterPro"/>
</dbReference>
<dbReference type="InterPro" id="IPR000182">
    <property type="entry name" value="GNAT_dom"/>
</dbReference>
<feature type="domain" description="N-acetyltransferase" evidence="1">
    <location>
        <begin position="26"/>
        <end position="199"/>
    </location>
</feature>
<organism evidence="2 3">
    <name type="scientific">Algisphaera agarilytica</name>
    <dbReference type="NCBI Taxonomy" id="1385975"/>
    <lineage>
        <taxon>Bacteria</taxon>
        <taxon>Pseudomonadati</taxon>
        <taxon>Planctomycetota</taxon>
        <taxon>Phycisphaerae</taxon>
        <taxon>Phycisphaerales</taxon>
        <taxon>Phycisphaeraceae</taxon>
        <taxon>Algisphaera</taxon>
    </lineage>
</organism>
<dbReference type="EMBL" id="JACHGY010000001">
    <property type="protein sequence ID" value="MBB6429738.1"/>
    <property type="molecule type" value="Genomic_DNA"/>
</dbReference>
<sequence>MSEVIRIEQASGLGGGLRAVEPRLDIRIRRAVQDDFAFIDALQKADSDKVGFQYEQAIRKRIEQGNVLVAVATSTVNSSQSSVNKGEGTGNEDSTVHSSLFTDHSDGNPVGYCLGVDRYMKQDHVGIIYQMCVAPAYRRSLVAAALLQAQFDQSAYGTKLYCCWCKQSLEANRFWEAMGFVPLAFRAAGRSTLEKLKKKHGNTAGGVHVFW</sequence>
<comment type="caution">
    <text evidence="2">The sequence shown here is derived from an EMBL/GenBank/DDBJ whole genome shotgun (WGS) entry which is preliminary data.</text>
</comment>
<gene>
    <name evidence="2" type="ORF">HNQ40_001544</name>
</gene>
<dbReference type="PROSITE" id="PS51186">
    <property type="entry name" value="GNAT"/>
    <property type="match status" value="1"/>
</dbReference>